<sequence length="127" mass="13295">MAVSGFQKLTVAAVVTLCAALILPKMLLRREPTEEQAPGRFPPMMHRHMTPNPGVRGHGDVRGAGSGGVGTGSGGAGTGSPGGKSNLAAQIIPVYGFGILLYILYILFKVQFDILCVYTSPIVPVFL</sequence>
<protein>
    <recommendedName>
        <fullName evidence="3">Resistance to inhibitors of cholinesterase protein 3 N-terminal domain-containing protein</fullName>
    </recommendedName>
</protein>
<feature type="domain" description="Resistance to inhibitors of cholinesterase protein 3 N-terminal" evidence="3">
    <location>
        <begin position="16"/>
        <end position="111"/>
    </location>
</feature>
<keyword evidence="5" id="KW-1185">Reference proteome</keyword>
<evidence type="ECO:0000256" key="2">
    <source>
        <dbReference type="SAM" id="Phobius"/>
    </source>
</evidence>
<accession>A0A3B4B9X3</accession>
<reference evidence="4" key="2">
    <citation type="submission" date="2025-09" db="UniProtKB">
        <authorList>
            <consortium name="Ensembl"/>
        </authorList>
    </citation>
    <scope>IDENTIFICATION</scope>
</reference>
<dbReference type="Proteomes" id="UP000261520">
    <property type="component" value="Unplaced"/>
</dbReference>
<dbReference type="GO" id="GO:0043025">
    <property type="term" value="C:neuronal cell body"/>
    <property type="evidence" value="ECO:0007669"/>
    <property type="project" value="TreeGrafter"/>
</dbReference>
<keyword evidence="2" id="KW-1133">Transmembrane helix</keyword>
<reference evidence="4" key="1">
    <citation type="submission" date="2025-08" db="UniProtKB">
        <authorList>
            <consortium name="Ensembl"/>
        </authorList>
    </citation>
    <scope>IDENTIFICATION</scope>
</reference>
<organism evidence="4 5">
    <name type="scientific">Periophthalmus magnuspinnatus</name>
    <dbReference type="NCBI Taxonomy" id="409849"/>
    <lineage>
        <taxon>Eukaryota</taxon>
        <taxon>Metazoa</taxon>
        <taxon>Chordata</taxon>
        <taxon>Craniata</taxon>
        <taxon>Vertebrata</taxon>
        <taxon>Euteleostomi</taxon>
        <taxon>Actinopterygii</taxon>
        <taxon>Neopterygii</taxon>
        <taxon>Teleostei</taxon>
        <taxon>Neoteleostei</taxon>
        <taxon>Acanthomorphata</taxon>
        <taxon>Gobiaria</taxon>
        <taxon>Gobiiformes</taxon>
        <taxon>Gobioidei</taxon>
        <taxon>Gobiidae</taxon>
        <taxon>Oxudercinae</taxon>
        <taxon>Periophthalmus</taxon>
    </lineage>
</organism>
<proteinExistence type="predicted"/>
<dbReference type="GO" id="GO:0043005">
    <property type="term" value="C:neuron projection"/>
    <property type="evidence" value="ECO:0007669"/>
    <property type="project" value="TreeGrafter"/>
</dbReference>
<dbReference type="Ensembl" id="ENSPMGT00000028029.1">
    <property type="protein sequence ID" value="ENSPMGP00000026318.1"/>
    <property type="gene ID" value="ENSPMGG00000021226.1"/>
</dbReference>
<evidence type="ECO:0000256" key="1">
    <source>
        <dbReference type="SAM" id="MobiDB-lite"/>
    </source>
</evidence>
<evidence type="ECO:0000313" key="4">
    <source>
        <dbReference type="Ensembl" id="ENSPMGP00000026318.1"/>
    </source>
</evidence>
<dbReference type="GO" id="GO:0045202">
    <property type="term" value="C:synapse"/>
    <property type="evidence" value="ECO:0007669"/>
    <property type="project" value="GOC"/>
</dbReference>
<dbReference type="PANTHER" id="PTHR21723">
    <property type="entry name" value="RESISTANCE TO INHIBITORS OF CHOLINESTERASE PROTEIN 3 RIC3"/>
    <property type="match status" value="1"/>
</dbReference>
<keyword evidence="2" id="KW-0812">Transmembrane</keyword>
<dbReference type="InterPro" id="IPR032763">
    <property type="entry name" value="RIC3_N"/>
</dbReference>
<dbReference type="GO" id="GO:0007271">
    <property type="term" value="P:synaptic transmission, cholinergic"/>
    <property type="evidence" value="ECO:0007669"/>
    <property type="project" value="TreeGrafter"/>
</dbReference>
<keyword evidence="2" id="KW-0472">Membrane</keyword>
<evidence type="ECO:0000259" key="3">
    <source>
        <dbReference type="Pfam" id="PF15361"/>
    </source>
</evidence>
<dbReference type="InterPro" id="IPR026160">
    <property type="entry name" value="Ric3"/>
</dbReference>
<feature type="transmembrane region" description="Helical" evidence="2">
    <location>
        <begin position="87"/>
        <end position="108"/>
    </location>
</feature>
<feature type="compositionally biased region" description="Gly residues" evidence="1">
    <location>
        <begin position="62"/>
        <end position="80"/>
    </location>
</feature>
<dbReference type="PANTHER" id="PTHR21723:SF4">
    <property type="entry name" value="ZGC:92489"/>
    <property type="match status" value="1"/>
</dbReference>
<dbReference type="AlphaFoldDB" id="A0A3B4B9X3"/>
<dbReference type="Pfam" id="PF15361">
    <property type="entry name" value="RIC3"/>
    <property type="match status" value="1"/>
</dbReference>
<name>A0A3B4B9X3_9GOBI</name>
<dbReference type="STRING" id="409849.ENSPMGP00000026318"/>
<evidence type="ECO:0000313" key="5">
    <source>
        <dbReference type="Proteomes" id="UP000261520"/>
    </source>
</evidence>
<feature type="region of interest" description="Disordered" evidence="1">
    <location>
        <begin position="51"/>
        <end position="80"/>
    </location>
</feature>
<dbReference type="GO" id="GO:0034394">
    <property type="term" value="P:protein localization to cell surface"/>
    <property type="evidence" value="ECO:0007669"/>
    <property type="project" value="TreeGrafter"/>
</dbReference>